<proteinExistence type="predicted"/>
<evidence type="ECO:0000256" key="1">
    <source>
        <dbReference type="SAM" id="MobiDB-lite"/>
    </source>
</evidence>
<feature type="compositionally biased region" description="Low complexity" evidence="1">
    <location>
        <begin position="79"/>
        <end position="90"/>
    </location>
</feature>
<gene>
    <name evidence="2" type="ORF">QF092_16840</name>
</gene>
<organism evidence="2 3">
    <name type="scientific">Fuscovulum ytuae</name>
    <dbReference type="NCBI Taxonomy" id="3042299"/>
    <lineage>
        <taxon>Bacteria</taxon>
        <taxon>Pseudomonadati</taxon>
        <taxon>Pseudomonadota</taxon>
        <taxon>Alphaproteobacteria</taxon>
        <taxon>Rhodobacterales</taxon>
        <taxon>Paracoccaceae</taxon>
        <taxon>Fuscovulum</taxon>
    </lineage>
</organism>
<protein>
    <submittedName>
        <fullName evidence="2">Uncharacterized protein</fullName>
    </submittedName>
</protein>
<evidence type="ECO:0000313" key="2">
    <source>
        <dbReference type="EMBL" id="WGV15896.1"/>
    </source>
</evidence>
<dbReference type="Proteomes" id="UP001230978">
    <property type="component" value="Chromosome"/>
</dbReference>
<name>A0ABY8Q5N5_9RHOB</name>
<accession>A0ABY8Q5N5</accession>
<evidence type="ECO:0000313" key="3">
    <source>
        <dbReference type="Proteomes" id="UP001230978"/>
    </source>
</evidence>
<sequence length="183" mass="18466">MPRLLAPLLALTLLTACQLSLPGRDRAPEAATPVTNGAITTTTLDAPTPVPGSPPEATATDATATATASATDPRPMPRPIAAATAETPPAAPVAETAPEIPAALKSPSQIACEKDRGTWARAGAGGGMACVYQTRDGGKGCDSKDDCQGECLARSRTCSPIQPLFGCNAVLLDTGAEVTLCLD</sequence>
<dbReference type="RefSeq" id="WP_281465708.1">
    <property type="nucleotide sequence ID" value="NZ_CP124535.1"/>
</dbReference>
<dbReference type="EMBL" id="CP124535">
    <property type="protein sequence ID" value="WGV15896.1"/>
    <property type="molecule type" value="Genomic_DNA"/>
</dbReference>
<dbReference type="PROSITE" id="PS51257">
    <property type="entry name" value="PROKAR_LIPOPROTEIN"/>
    <property type="match status" value="1"/>
</dbReference>
<feature type="compositionally biased region" description="Polar residues" evidence="1">
    <location>
        <begin position="33"/>
        <end position="45"/>
    </location>
</feature>
<reference evidence="2 3" key="1">
    <citation type="submission" date="2023-04" db="EMBL/GenBank/DDBJ databases">
        <title>YMD61, complete Genome.</title>
        <authorList>
            <person name="Zhang J."/>
        </authorList>
    </citation>
    <scope>NUCLEOTIDE SEQUENCE [LARGE SCALE GENOMIC DNA]</scope>
    <source>
        <strain evidence="2 3">YMD61</strain>
    </source>
</reference>
<keyword evidence="3" id="KW-1185">Reference proteome</keyword>
<feature type="region of interest" description="Disordered" evidence="1">
    <location>
        <begin position="24"/>
        <end position="90"/>
    </location>
</feature>
<feature type="compositionally biased region" description="Low complexity" evidence="1">
    <location>
        <begin position="57"/>
        <end position="72"/>
    </location>
</feature>